<keyword evidence="1" id="KW-0472">Membrane</keyword>
<dbReference type="EMBL" id="CP060790">
    <property type="protein sequence ID" value="QNP61233.1"/>
    <property type="molecule type" value="Genomic_DNA"/>
</dbReference>
<sequence length="173" mass="19099">MQSYAEPVPFELRYPGQQWDAETNLAYNLHRYYDASTGRYVQADPIGLEGGWNRFGYVEGNPLGDVDPEGLQSNENLFSPFIPPNPYAPPPKPNPLDRCVIKCTVKKVFNSVIVAGALGGAGYAAVIAGLVPVGAVIVGVYVYQQYGSYYTLIKYAYTINDCIKKCKQEICEQ</sequence>
<dbReference type="InterPro" id="IPR050708">
    <property type="entry name" value="T6SS_VgrG/RHS"/>
</dbReference>
<evidence type="ECO:0000313" key="3">
    <source>
        <dbReference type="Proteomes" id="UP000516057"/>
    </source>
</evidence>
<keyword evidence="1" id="KW-0812">Transmembrane</keyword>
<keyword evidence="1" id="KW-1133">Transmembrane helix</keyword>
<evidence type="ECO:0000256" key="1">
    <source>
        <dbReference type="SAM" id="Phobius"/>
    </source>
</evidence>
<keyword evidence="3" id="KW-1185">Reference proteome</keyword>
<evidence type="ECO:0000313" key="2">
    <source>
        <dbReference type="EMBL" id="QNP61233.1"/>
    </source>
</evidence>
<dbReference type="PRINTS" id="PR00394">
    <property type="entry name" value="RHSPROTEIN"/>
</dbReference>
<dbReference type="NCBIfam" id="TIGR03696">
    <property type="entry name" value="Rhs_assc_core"/>
    <property type="match status" value="1"/>
</dbReference>
<protein>
    <submittedName>
        <fullName evidence="2">RHS repeat-associated core domain-containing protein</fullName>
    </submittedName>
</protein>
<reference evidence="2 3" key="1">
    <citation type="submission" date="2020-08" db="EMBL/GenBank/DDBJ databases">
        <title>Genome sequence of Acidovorax monticola KACC 19171T.</title>
        <authorList>
            <person name="Hyun D.-W."/>
            <person name="Bae J.-W."/>
        </authorList>
    </citation>
    <scope>NUCLEOTIDE SEQUENCE [LARGE SCALE GENOMIC DNA]</scope>
    <source>
        <strain evidence="2 3">KACC 19171</strain>
    </source>
</reference>
<organism evidence="2 3">
    <name type="scientific">Paenacidovorax monticola</name>
    <dbReference type="NCBI Taxonomy" id="1926868"/>
    <lineage>
        <taxon>Bacteria</taxon>
        <taxon>Pseudomonadati</taxon>
        <taxon>Pseudomonadota</taxon>
        <taxon>Betaproteobacteria</taxon>
        <taxon>Burkholderiales</taxon>
        <taxon>Comamonadaceae</taxon>
        <taxon>Paenacidovorax</taxon>
    </lineage>
</organism>
<dbReference type="KEGG" id="amon:H9L24_02875"/>
<dbReference type="PANTHER" id="PTHR32305">
    <property type="match status" value="1"/>
</dbReference>
<dbReference type="Proteomes" id="UP000516057">
    <property type="component" value="Chromosome"/>
</dbReference>
<dbReference type="InterPro" id="IPR022385">
    <property type="entry name" value="Rhs_assc_core"/>
</dbReference>
<dbReference type="PANTHER" id="PTHR32305:SF15">
    <property type="entry name" value="PROTEIN RHSA-RELATED"/>
    <property type="match status" value="1"/>
</dbReference>
<accession>A0A7H0HL17</accession>
<dbReference type="AlphaFoldDB" id="A0A7H0HL17"/>
<dbReference type="Gene3D" id="2.180.10.10">
    <property type="entry name" value="RHS repeat-associated core"/>
    <property type="match status" value="1"/>
</dbReference>
<gene>
    <name evidence="2" type="ORF">H9L24_02875</name>
</gene>
<name>A0A7H0HL17_9BURK</name>
<proteinExistence type="predicted"/>
<feature type="transmembrane region" description="Helical" evidence="1">
    <location>
        <begin position="112"/>
        <end position="143"/>
    </location>
</feature>